<reference evidence="4" key="1">
    <citation type="submission" date="2023-02" db="EMBL/GenBank/DDBJ databases">
        <title>Genome of toxic invasive species Heracleum sosnowskyi carries increased number of genes despite the absence of recent whole-genome duplications.</title>
        <authorList>
            <person name="Schelkunov M."/>
            <person name="Shtratnikova V."/>
            <person name="Makarenko M."/>
            <person name="Klepikova A."/>
            <person name="Omelchenko D."/>
            <person name="Novikova G."/>
            <person name="Obukhova E."/>
            <person name="Bogdanov V."/>
            <person name="Penin A."/>
            <person name="Logacheva M."/>
        </authorList>
    </citation>
    <scope>NUCLEOTIDE SEQUENCE</scope>
    <source>
        <strain evidence="4">Hsosn_3</strain>
        <tissue evidence="4">Leaf</tissue>
    </source>
</reference>
<dbReference type="InterPro" id="IPR011032">
    <property type="entry name" value="GroES-like_sf"/>
</dbReference>
<dbReference type="InterPro" id="IPR047109">
    <property type="entry name" value="CAD-like"/>
</dbReference>
<keyword evidence="5" id="KW-1185">Reference proteome</keyword>
<dbReference type="GO" id="GO:0046872">
    <property type="term" value="F:metal ion binding"/>
    <property type="evidence" value="ECO:0007669"/>
    <property type="project" value="UniProtKB-KW"/>
</dbReference>
<keyword evidence="3" id="KW-0560">Oxidoreductase</keyword>
<reference evidence="4" key="2">
    <citation type="submission" date="2023-05" db="EMBL/GenBank/DDBJ databases">
        <authorList>
            <person name="Schelkunov M.I."/>
        </authorList>
    </citation>
    <scope>NUCLEOTIDE SEQUENCE</scope>
    <source>
        <strain evidence="4">Hsosn_3</strain>
        <tissue evidence="4">Leaf</tissue>
    </source>
</reference>
<keyword evidence="1" id="KW-0479">Metal-binding</keyword>
<keyword evidence="2" id="KW-0862">Zinc</keyword>
<accession>A0AAD8GW99</accession>
<organism evidence="4 5">
    <name type="scientific">Heracleum sosnowskyi</name>
    <dbReference type="NCBI Taxonomy" id="360622"/>
    <lineage>
        <taxon>Eukaryota</taxon>
        <taxon>Viridiplantae</taxon>
        <taxon>Streptophyta</taxon>
        <taxon>Embryophyta</taxon>
        <taxon>Tracheophyta</taxon>
        <taxon>Spermatophyta</taxon>
        <taxon>Magnoliopsida</taxon>
        <taxon>eudicotyledons</taxon>
        <taxon>Gunneridae</taxon>
        <taxon>Pentapetalae</taxon>
        <taxon>asterids</taxon>
        <taxon>campanulids</taxon>
        <taxon>Apiales</taxon>
        <taxon>Apiaceae</taxon>
        <taxon>Apioideae</taxon>
        <taxon>apioid superclade</taxon>
        <taxon>Tordylieae</taxon>
        <taxon>Tordyliinae</taxon>
        <taxon>Heracleum</taxon>
    </lineage>
</organism>
<dbReference type="Proteomes" id="UP001237642">
    <property type="component" value="Unassembled WGS sequence"/>
</dbReference>
<evidence type="ECO:0000256" key="2">
    <source>
        <dbReference type="ARBA" id="ARBA00022833"/>
    </source>
</evidence>
<comment type="caution">
    <text evidence="4">The sequence shown here is derived from an EMBL/GenBank/DDBJ whole genome shotgun (WGS) entry which is preliminary data.</text>
</comment>
<dbReference type="GO" id="GO:0016616">
    <property type="term" value="F:oxidoreductase activity, acting on the CH-OH group of donors, NAD or NADP as acceptor"/>
    <property type="evidence" value="ECO:0007669"/>
    <property type="project" value="InterPro"/>
</dbReference>
<dbReference type="AlphaFoldDB" id="A0AAD8GW99"/>
<dbReference type="EMBL" id="JAUIZM010000011">
    <property type="protein sequence ID" value="KAK1355454.1"/>
    <property type="molecule type" value="Genomic_DNA"/>
</dbReference>
<proteinExistence type="predicted"/>
<evidence type="ECO:0000313" key="5">
    <source>
        <dbReference type="Proteomes" id="UP001237642"/>
    </source>
</evidence>
<evidence type="ECO:0000256" key="3">
    <source>
        <dbReference type="ARBA" id="ARBA00023002"/>
    </source>
</evidence>
<gene>
    <name evidence="4" type="ORF">POM88_048710</name>
</gene>
<dbReference type="Gene3D" id="3.90.180.10">
    <property type="entry name" value="Medium-chain alcohol dehydrogenases, catalytic domain"/>
    <property type="match status" value="1"/>
</dbReference>
<sequence length="115" mass="12611">MHKDSSEFTVDHIKAILLNVIVAGSDTSAAAVRIRFVSVQSKNGKAGLEVSSFTRPKTHFWSSLSLQLLQEGNWREDVRIKVLYCGICHTDVQNATNGWGGSTYPVVPGYKSTLS</sequence>
<evidence type="ECO:0000256" key="1">
    <source>
        <dbReference type="ARBA" id="ARBA00022723"/>
    </source>
</evidence>
<protein>
    <recommendedName>
        <fullName evidence="6">Alcohol dehydrogenase</fullName>
    </recommendedName>
</protein>
<dbReference type="SUPFAM" id="SSF50129">
    <property type="entry name" value="GroES-like"/>
    <property type="match status" value="1"/>
</dbReference>
<dbReference type="PANTHER" id="PTHR42683">
    <property type="entry name" value="ALDEHYDE REDUCTASE"/>
    <property type="match status" value="1"/>
</dbReference>
<evidence type="ECO:0000313" key="4">
    <source>
        <dbReference type="EMBL" id="KAK1355454.1"/>
    </source>
</evidence>
<name>A0AAD8GW99_9APIA</name>
<evidence type="ECO:0008006" key="6">
    <source>
        <dbReference type="Google" id="ProtNLM"/>
    </source>
</evidence>